<dbReference type="GO" id="GO:0006071">
    <property type="term" value="P:glycerol metabolic process"/>
    <property type="evidence" value="ECO:0007669"/>
    <property type="project" value="TreeGrafter"/>
</dbReference>
<protein>
    <submittedName>
        <fullName evidence="10">Rhamnulokinase</fullName>
    </submittedName>
</protein>
<proteinExistence type="inferred from homology"/>
<reference evidence="10" key="2">
    <citation type="submission" date="2021-04" db="EMBL/GenBank/DDBJ databases">
        <authorList>
            <person name="Gilroy R."/>
        </authorList>
    </citation>
    <scope>NUCLEOTIDE SEQUENCE</scope>
    <source>
        <strain evidence="10">ChiGjej1B1-98</strain>
    </source>
</reference>
<keyword evidence="2" id="KW-0808">Transferase</keyword>
<dbReference type="Pfam" id="PF02782">
    <property type="entry name" value="FGGY_C"/>
    <property type="match status" value="1"/>
</dbReference>
<dbReference type="Gene3D" id="3.30.420.40">
    <property type="match status" value="2"/>
</dbReference>
<evidence type="ECO:0000313" key="10">
    <source>
        <dbReference type="EMBL" id="HIY65654.1"/>
    </source>
</evidence>
<dbReference type="InterPro" id="IPR043129">
    <property type="entry name" value="ATPase_NBD"/>
</dbReference>
<keyword evidence="6" id="KW-1015">Disulfide bond</keyword>
<keyword evidence="5" id="KW-0067">ATP-binding</keyword>
<evidence type="ECO:0000313" key="11">
    <source>
        <dbReference type="Proteomes" id="UP000824005"/>
    </source>
</evidence>
<dbReference type="GO" id="GO:0005829">
    <property type="term" value="C:cytosol"/>
    <property type="evidence" value="ECO:0007669"/>
    <property type="project" value="TreeGrafter"/>
</dbReference>
<name>A0A9D1YTR5_9MICO</name>
<evidence type="ECO:0000256" key="2">
    <source>
        <dbReference type="ARBA" id="ARBA00022679"/>
    </source>
</evidence>
<evidence type="ECO:0000256" key="1">
    <source>
        <dbReference type="ARBA" id="ARBA00009156"/>
    </source>
</evidence>
<sequence>MTSPTRFAAIDLGASSGRVMIGEVAPDELRVTEAARFANRPVMLGDGLHWSVLSLFSAALDGIAAATQEAPVMGIAVDSWAVDYGLLRRGSLLSVPYSYRDSRTERGLELVDAVISQPELYARCGLQRMPFTTINQLSVDRERGMLELADSMLLLPDLFNYWMTGRAAIERTNASTTGMLALDDSWDIELMGMLGIDPGILPRLVEPGTTIGPLLPQLRDHHGVHGDPQVFTVGSHDTASAVVAAPLAEGAAYISSGTWSLVGIETPEPIASGEAERANFTNEGGVDGRNRFMKNVMGMWLLSESKRTWEADGSSVELPELLSSAASYDREVPIFDPTDDVFYAPGDMPTRIHRWFDERGIEPPEGRVAVTRCILESLAEAYAKTLQEIARISGRPVTQVNVVGGGSQNSLLCQLTARRTGVPVFAGPIEASAIGNLLVQARAAGVLAGTLEDLRELVSQVYRPKRYDP</sequence>
<keyword evidence="3" id="KW-0547">Nucleotide-binding</keyword>
<dbReference type="InterPro" id="IPR018485">
    <property type="entry name" value="FGGY_C"/>
</dbReference>
<dbReference type="Pfam" id="PF00370">
    <property type="entry name" value="FGGY_N"/>
    <property type="match status" value="1"/>
</dbReference>
<evidence type="ECO:0000259" key="9">
    <source>
        <dbReference type="Pfam" id="PF02782"/>
    </source>
</evidence>
<evidence type="ECO:0000256" key="7">
    <source>
        <dbReference type="ARBA" id="ARBA00023308"/>
    </source>
</evidence>
<feature type="domain" description="Carbohydrate kinase FGGY C-terminal" evidence="9">
    <location>
        <begin position="252"/>
        <end position="444"/>
    </location>
</feature>
<dbReference type="EMBL" id="DXDC01000150">
    <property type="protein sequence ID" value="HIY65654.1"/>
    <property type="molecule type" value="Genomic_DNA"/>
</dbReference>
<keyword evidence="4" id="KW-0418">Kinase</keyword>
<dbReference type="GO" id="GO:0004370">
    <property type="term" value="F:glycerol kinase activity"/>
    <property type="evidence" value="ECO:0007669"/>
    <property type="project" value="TreeGrafter"/>
</dbReference>
<dbReference type="AlphaFoldDB" id="A0A9D1YTR5"/>
<dbReference type="CDD" id="cd07771">
    <property type="entry name" value="ASKHA_NBD_FGGY_RhaB-like"/>
    <property type="match status" value="1"/>
</dbReference>
<accession>A0A9D1YTR5</accession>
<evidence type="ECO:0000259" key="8">
    <source>
        <dbReference type="Pfam" id="PF00370"/>
    </source>
</evidence>
<comment type="similarity">
    <text evidence="1">Belongs to the FGGY kinase family.</text>
</comment>
<evidence type="ECO:0000256" key="5">
    <source>
        <dbReference type="ARBA" id="ARBA00022840"/>
    </source>
</evidence>
<gene>
    <name evidence="10" type="ORF">H9830_05185</name>
</gene>
<dbReference type="Proteomes" id="UP000824005">
    <property type="component" value="Unassembled WGS sequence"/>
</dbReference>
<evidence type="ECO:0000256" key="6">
    <source>
        <dbReference type="ARBA" id="ARBA00023157"/>
    </source>
</evidence>
<evidence type="ECO:0000256" key="4">
    <source>
        <dbReference type="ARBA" id="ARBA00022777"/>
    </source>
</evidence>
<dbReference type="GO" id="GO:0019301">
    <property type="term" value="P:rhamnose catabolic process"/>
    <property type="evidence" value="ECO:0007669"/>
    <property type="project" value="InterPro"/>
</dbReference>
<dbReference type="PANTHER" id="PTHR10196:SF93">
    <property type="entry name" value="L-RHAMNULOKINASE"/>
    <property type="match status" value="1"/>
</dbReference>
<dbReference type="GO" id="GO:0005524">
    <property type="term" value="F:ATP binding"/>
    <property type="evidence" value="ECO:0007669"/>
    <property type="project" value="UniProtKB-KW"/>
</dbReference>
<dbReference type="PANTHER" id="PTHR10196">
    <property type="entry name" value="SUGAR KINASE"/>
    <property type="match status" value="1"/>
</dbReference>
<reference evidence="10" key="1">
    <citation type="journal article" date="2021" name="PeerJ">
        <title>Extensive microbial diversity within the chicken gut microbiome revealed by metagenomics and culture.</title>
        <authorList>
            <person name="Gilroy R."/>
            <person name="Ravi A."/>
            <person name="Getino M."/>
            <person name="Pursley I."/>
            <person name="Horton D.L."/>
            <person name="Alikhan N.F."/>
            <person name="Baker D."/>
            <person name="Gharbi K."/>
            <person name="Hall N."/>
            <person name="Watson M."/>
            <person name="Adriaenssens E.M."/>
            <person name="Foster-Nyarko E."/>
            <person name="Jarju S."/>
            <person name="Secka A."/>
            <person name="Antonio M."/>
            <person name="Oren A."/>
            <person name="Chaudhuri R.R."/>
            <person name="La Ragione R."/>
            <person name="Hildebrand F."/>
            <person name="Pallen M.J."/>
        </authorList>
    </citation>
    <scope>NUCLEOTIDE SEQUENCE</scope>
    <source>
        <strain evidence="10">ChiGjej1B1-98</strain>
    </source>
</reference>
<dbReference type="InterPro" id="IPR018484">
    <property type="entry name" value="FGGY_N"/>
</dbReference>
<evidence type="ECO:0000256" key="3">
    <source>
        <dbReference type="ARBA" id="ARBA00022741"/>
    </source>
</evidence>
<dbReference type="GO" id="GO:0008993">
    <property type="term" value="F:rhamnulokinase activity"/>
    <property type="evidence" value="ECO:0007669"/>
    <property type="project" value="InterPro"/>
</dbReference>
<dbReference type="SUPFAM" id="SSF53067">
    <property type="entry name" value="Actin-like ATPase domain"/>
    <property type="match status" value="2"/>
</dbReference>
<organism evidence="10 11">
    <name type="scientific">Candidatus Agrococcus pullicola</name>
    <dbReference type="NCBI Taxonomy" id="2838429"/>
    <lineage>
        <taxon>Bacteria</taxon>
        <taxon>Bacillati</taxon>
        <taxon>Actinomycetota</taxon>
        <taxon>Actinomycetes</taxon>
        <taxon>Micrococcales</taxon>
        <taxon>Microbacteriaceae</taxon>
        <taxon>Agrococcus</taxon>
    </lineage>
</organism>
<feature type="domain" description="Carbohydrate kinase FGGY N-terminal" evidence="8">
    <location>
        <begin position="9"/>
        <end position="243"/>
    </location>
</feature>
<dbReference type="InterPro" id="IPR013449">
    <property type="entry name" value="Rhamnulokinase"/>
</dbReference>
<comment type="caution">
    <text evidence="10">The sequence shown here is derived from an EMBL/GenBank/DDBJ whole genome shotgun (WGS) entry which is preliminary data.</text>
</comment>
<keyword evidence="7" id="KW-0684">Rhamnose metabolism</keyword>